<proteinExistence type="predicted"/>
<sequence length="1223" mass="124089">MPDLSTLRIAVDSRDVVNATSNLQGMGRAADSTESALQGLGQAADSAENALQGVGTAADSAESALGGVGGATARTSAGLASMRGFARQANEAMAAGTTAAAALGASHGLASHHVTNLAFQVQDLGVQLAGGANPMVAFAQQGSQISGIMMQAGMGVGSFSTAIASMLGLVKVSSSAAADGALAVASAQQAQIASAARAAQASMAAAETEVILAEANVEVAVTAEASAAAQTRLAAASARLVAAQTEAVVSAEVLAVAEAEVAVAATAAAAATTVALAPLAIILAGVAVAAAGVYAAFKLFQSSVASTGEVQKYADSLGLTKKEMQGLKDVHVTFGDALSGVWKTISDGMGLSKVWKWISDTAVDAFKWTLDAAMKATAGIYAGFMGTYDAIKIIWKNLPAVMGDVFVQVANKSISAVESLINAVIGGINFVAAKANGIMKEMGIAFQFANVETVKLNRLANENAGAAAKVTAQVFDAYASRYQEALSGMRAIGIQIKQNILDATKARLLAEANVIKDKRGEGPKPGQSDAAKELERQTKAAEDFIAATTKQAETLGMTAIQLKEYEIKAAAAAAPTETLKNRIIEVGAALIEGMKAQNLNDFIKNTIAPLEFENTLLGENARQRAVATAERAMELAQIERGSDAWNRYLAAVNAAQDGVKTYQDAFLAMKSDVDLAGVFGDAGKAMGGLLNTFDKLIERQEAYAKAVGEANGDTKKLQAIQSQQTKMQLNNYGNMVGAAKGFFKEGSKGYKALDAAEKVFRAAELAIAIKNAAVKIGLLGATTAAAVTGSAAEVAATASAEAAKTGATAAGTAVRTPMKVAEGAASMFASLGPLGFVAVAAMLAAMAALGFSGGGSKGKPPAANTGTGTVFGDSTKQSESIQKSIELLANVDTLTMRYSAQMASSLRNIEGNIGGLTNLVLRTNGMAGSAAGVQEGTKVTGALGLLTGAMNKVSNVLGSNTGSGIAAGIGFALAGPVGAAIGFIGSKLLGAVGSIIGSVVKALFGTKTSIVGQGITGASQSLGGIVDNGFQGQYYTDVKKTKKFFGISTGSSYSTQTTAADAELNRQFSLIFTGFYDAISAAAVPLGLSLTDVEKRLNGFVVNIGKIDLKGLTGDQINEKLTAVFGAAADSIARAAIPGLDVFQKVGEGYFETVVRVSSGIEQAGVMLQQLGVKAIAYTEILNTQGDVAAEIIRQSILVNEASLGVAGGFAEIIQNANGTAEE</sequence>
<keyword evidence="2" id="KW-1133">Transmembrane helix</keyword>
<feature type="region of interest" description="Disordered" evidence="1">
    <location>
        <begin position="855"/>
        <end position="875"/>
    </location>
</feature>
<dbReference type="EMBL" id="LR798213">
    <property type="protein sequence ID" value="CAB5187091.1"/>
    <property type="molecule type" value="Genomic_DNA"/>
</dbReference>
<gene>
    <name evidence="3" type="ORF">UFOVP166_1</name>
</gene>
<feature type="compositionally biased region" description="Polar residues" evidence="1">
    <location>
        <begin position="864"/>
        <end position="875"/>
    </location>
</feature>
<feature type="transmembrane region" description="Helical" evidence="2">
    <location>
        <begin position="828"/>
        <end position="851"/>
    </location>
</feature>
<evidence type="ECO:0000313" key="3">
    <source>
        <dbReference type="EMBL" id="CAB5187091.1"/>
    </source>
</evidence>
<feature type="transmembrane region" description="Helical" evidence="2">
    <location>
        <begin position="275"/>
        <end position="297"/>
    </location>
</feature>
<organism evidence="3">
    <name type="scientific">uncultured Caudovirales phage</name>
    <dbReference type="NCBI Taxonomy" id="2100421"/>
    <lineage>
        <taxon>Viruses</taxon>
        <taxon>Duplodnaviria</taxon>
        <taxon>Heunggongvirae</taxon>
        <taxon>Uroviricota</taxon>
        <taxon>Caudoviricetes</taxon>
        <taxon>Peduoviridae</taxon>
        <taxon>Maltschvirus</taxon>
        <taxon>Maltschvirus maltsch</taxon>
    </lineage>
</organism>
<evidence type="ECO:0000256" key="2">
    <source>
        <dbReference type="SAM" id="Phobius"/>
    </source>
</evidence>
<protein>
    <submittedName>
        <fullName evidence="3">Uncharacterized protein</fullName>
    </submittedName>
</protein>
<keyword evidence="2" id="KW-0812">Transmembrane</keyword>
<accession>A0A6J7WCR7</accession>
<evidence type="ECO:0000256" key="1">
    <source>
        <dbReference type="SAM" id="MobiDB-lite"/>
    </source>
</evidence>
<name>A0A6J7WCR7_9CAUD</name>
<reference evidence="3" key="1">
    <citation type="submission" date="2020-05" db="EMBL/GenBank/DDBJ databases">
        <authorList>
            <person name="Chiriac C."/>
            <person name="Salcher M."/>
            <person name="Ghai R."/>
            <person name="Kavagutti S V."/>
        </authorList>
    </citation>
    <scope>NUCLEOTIDE SEQUENCE</scope>
</reference>
<keyword evidence="2" id="KW-0472">Membrane</keyword>
<feature type="non-terminal residue" evidence="3">
    <location>
        <position position="1223"/>
    </location>
</feature>